<evidence type="ECO:0000259" key="15">
    <source>
        <dbReference type="Pfam" id="PF17792"/>
    </source>
</evidence>
<dbReference type="GO" id="GO:0004789">
    <property type="term" value="F:thiamine-phosphate diphosphorylase activity"/>
    <property type="evidence" value="ECO:0007669"/>
    <property type="project" value="UniProtKB-UniRule"/>
</dbReference>
<evidence type="ECO:0000256" key="2">
    <source>
        <dbReference type="ARBA" id="ARBA00005165"/>
    </source>
</evidence>
<dbReference type="GO" id="GO:0005737">
    <property type="term" value="C:cytoplasm"/>
    <property type="evidence" value="ECO:0007669"/>
    <property type="project" value="TreeGrafter"/>
</dbReference>
<comment type="caution">
    <text evidence="16">The sequence shown here is derived from an EMBL/GenBank/DDBJ whole genome shotgun (WGS) entry which is preliminary data.</text>
</comment>
<feature type="binding site" evidence="10">
    <location>
        <position position="437"/>
    </location>
    <ligand>
        <name>Mg(2+)</name>
        <dbReference type="ChEBI" id="CHEBI:18420"/>
    </ligand>
</feature>
<evidence type="ECO:0000256" key="6">
    <source>
        <dbReference type="ARBA" id="ARBA00022977"/>
    </source>
</evidence>
<evidence type="ECO:0000313" key="16">
    <source>
        <dbReference type="EMBL" id="HEN15843.1"/>
    </source>
</evidence>
<feature type="domain" description="Thiamine phosphate synthase/TenI" evidence="13">
    <location>
        <begin position="376"/>
        <end position="554"/>
    </location>
</feature>
<dbReference type="CDD" id="cd00564">
    <property type="entry name" value="TMP_TenI"/>
    <property type="match status" value="1"/>
</dbReference>
<evidence type="ECO:0000259" key="13">
    <source>
        <dbReference type="Pfam" id="PF02581"/>
    </source>
</evidence>
<dbReference type="HAMAP" id="MF_00097">
    <property type="entry name" value="TMP_synthase"/>
    <property type="match status" value="1"/>
</dbReference>
<gene>
    <name evidence="10" type="primary">thiE</name>
    <name evidence="16" type="ORF">ENQ76_10295</name>
</gene>
<feature type="domain" description="ThiD2" evidence="15">
    <location>
        <begin position="236"/>
        <end position="358"/>
    </location>
</feature>
<dbReference type="InterPro" id="IPR041397">
    <property type="entry name" value="ThiD2"/>
</dbReference>
<dbReference type="InterPro" id="IPR022998">
    <property type="entry name" value="ThiamineP_synth_TenI"/>
</dbReference>
<dbReference type="GO" id="GO:0009229">
    <property type="term" value="P:thiamine diphosphate biosynthetic process"/>
    <property type="evidence" value="ECO:0007669"/>
    <property type="project" value="UniProtKB-UniRule"/>
</dbReference>
<evidence type="ECO:0000259" key="14">
    <source>
        <dbReference type="Pfam" id="PF02861"/>
    </source>
</evidence>
<evidence type="ECO:0000256" key="11">
    <source>
        <dbReference type="RuleBase" id="RU003826"/>
    </source>
</evidence>
<feature type="binding site" evidence="10">
    <location>
        <position position="475"/>
    </location>
    <ligand>
        <name>4-amino-2-methyl-5-(diphosphooxymethyl)pyrimidine</name>
        <dbReference type="ChEBI" id="CHEBI:57841"/>
    </ligand>
</feature>
<evidence type="ECO:0000256" key="7">
    <source>
        <dbReference type="ARBA" id="ARBA00047334"/>
    </source>
</evidence>
<dbReference type="InterPro" id="IPR036206">
    <property type="entry name" value="ThiamineP_synth_sf"/>
</dbReference>
<dbReference type="InterPro" id="IPR034291">
    <property type="entry name" value="TMP_synthase"/>
</dbReference>
<comment type="function">
    <text evidence="1 10">Condenses 4-methyl-5-(beta-hydroxyethyl)thiazole monophosphate (THZ-P) and 2-methyl-4-amino-5-hydroxymethyl pyrimidine pyrophosphate (HMP-PP) to form thiamine monophosphate (TMP).</text>
</comment>
<keyword evidence="5 10" id="KW-0460">Magnesium</keyword>
<organism evidence="16">
    <name type="scientific">Schlesneria paludicola</name>
    <dbReference type="NCBI Taxonomy" id="360056"/>
    <lineage>
        <taxon>Bacteria</taxon>
        <taxon>Pseudomonadati</taxon>
        <taxon>Planctomycetota</taxon>
        <taxon>Planctomycetia</taxon>
        <taxon>Planctomycetales</taxon>
        <taxon>Planctomycetaceae</taxon>
        <taxon>Schlesneria</taxon>
    </lineage>
</organism>
<evidence type="ECO:0000256" key="5">
    <source>
        <dbReference type="ARBA" id="ARBA00022842"/>
    </source>
</evidence>
<feature type="binding site" evidence="10">
    <location>
        <position position="531"/>
    </location>
    <ligand>
        <name>2-[(2R,5Z)-2-carboxy-4-methylthiazol-5(2H)-ylidene]ethyl phosphate</name>
        <dbReference type="ChEBI" id="CHEBI:62899"/>
    </ligand>
</feature>
<keyword evidence="3 10" id="KW-0808">Transferase</keyword>
<dbReference type="Gene3D" id="3.20.20.70">
    <property type="entry name" value="Aldolase class I"/>
    <property type="match status" value="1"/>
</dbReference>
<dbReference type="EMBL" id="DSOK01000292">
    <property type="protein sequence ID" value="HEN15843.1"/>
    <property type="molecule type" value="Genomic_DNA"/>
</dbReference>
<dbReference type="InterPro" id="IPR013785">
    <property type="entry name" value="Aldolase_TIM"/>
</dbReference>
<dbReference type="NCBIfam" id="TIGR00693">
    <property type="entry name" value="thiE"/>
    <property type="match status" value="1"/>
</dbReference>
<dbReference type="SUPFAM" id="SSF81923">
    <property type="entry name" value="Double Clp-N motif"/>
    <property type="match status" value="1"/>
</dbReference>
<feature type="binding site" evidence="10">
    <location>
        <begin position="501"/>
        <end position="503"/>
    </location>
    <ligand>
        <name>2-[(2R,5Z)-2-carboxy-4-methylthiazol-5(2H)-ylidene]ethyl phosphate</name>
        <dbReference type="ChEBI" id="CHEBI:62899"/>
    </ligand>
</feature>
<dbReference type="PANTHER" id="PTHR20857">
    <property type="entry name" value="THIAMINE-PHOSPHATE PYROPHOSPHORYLASE"/>
    <property type="match status" value="1"/>
</dbReference>
<dbReference type="Pfam" id="PF02581">
    <property type="entry name" value="TMP-TENI"/>
    <property type="match status" value="1"/>
</dbReference>
<evidence type="ECO:0000256" key="4">
    <source>
        <dbReference type="ARBA" id="ARBA00022723"/>
    </source>
</evidence>
<feature type="binding site" evidence="10">
    <location>
        <position position="436"/>
    </location>
    <ligand>
        <name>4-amino-2-methyl-5-(diphosphooxymethyl)pyrimidine</name>
        <dbReference type="ChEBI" id="CHEBI:57841"/>
    </ligand>
</feature>
<comment type="similarity">
    <text evidence="10 11">Belongs to the thiamine-phosphate synthase family.</text>
</comment>
<protein>
    <recommendedName>
        <fullName evidence="10">Thiamine-phosphate synthase</fullName>
        <shortName evidence="10">TP synthase</shortName>
        <shortName evidence="10">TPS</shortName>
        <ecNumber evidence="10">2.5.1.3</ecNumber>
    </recommendedName>
    <alternativeName>
        <fullName evidence="10">Thiamine-phosphate pyrophosphorylase</fullName>
        <shortName evidence="10">TMP pyrophosphorylase</shortName>
        <shortName evidence="10">TMP-PPase</shortName>
    </alternativeName>
</protein>
<comment type="catalytic activity">
    <reaction evidence="7 10 11">
        <text>4-methyl-5-(2-phosphooxyethyl)-thiazole + 4-amino-2-methyl-5-(diphosphooxymethyl)pyrimidine + H(+) = thiamine phosphate + diphosphate</text>
        <dbReference type="Rhea" id="RHEA:22328"/>
        <dbReference type="ChEBI" id="CHEBI:15378"/>
        <dbReference type="ChEBI" id="CHEBI:33019"/>
        <dbReference type="ChEBI" id="CHEBI:37575"/>
        <dbReference type="ChEBI" id="CHEBI:57841"/>
        <dbReference type="ChEBI" id="CHEBI:58296"/>
        <dbReference type="EC" id="2.5.1.3"/>
    </reaction>
</comment>
<proteinExistence type="inferred from homology"/>
<dbReference type="InterPro" id="IPR004176">
    <property type="entry name" value="Clp_R_N"/>
</dbReference>
<dbReference type="InterPro" id="IPR036628">
    <property type="entry name" value="Clp_N_dom_sf"/>
</dbReference>
<feature type="binding site" evidence="10">
    <location>
        <begin position="404"/>
        <end position="408"/>
    </location>
    <ligand>
        <name>4-amino-2-methyl-5-(diphosphooxymethyl)pyrimidine</name>
        <dbReference type="ChEBI" id="CHEBI:57841"/>
    </ligand>
</feature>
<comment type="cofactor">
    <cofactor evidence="10">
        <name>Mg(2+)</name>
        <dbReference type="ChEBI" id="CHEBI:18420"/>
    </cofactor>
    <text evidence="10">Binds 1 Mg(2+) ion per subunit.</text>
</comment>
<dbReference type="FunFam" id="3.20.20.70:FF:000096">
    <property type="entry name" value="Thiamine-phosphate synthase"/>
    <property type="match status" value="1"/>
</dbReference>
<comment type="catalytic activity">
    <reaction evidence="8 10 11">
        <text>2-(2-carboxy-4-methylthiazol-5-yl)ethyl phosphate + 4-amino-2-methyl-5-(diphosphooxymethyl)pyrimidine + 2 H(+) = thiamine phosphate + CO2 + diphosphate</text>
        <dbReference type="Rhea" id="RHEA:47848"/>
        <dbReference type="ChEBI" id="CHEBI:15378"/>
        <dbReference type="ChEBI" id="CHEBI:16526"/>
        <dbReference type="ChEBI" id="CHEBI:33019"/>
        <dbReference type="ChEBI" id="CHEBI:37575"/>
        <dbReference type="ChEBI" id="CHEBI:57841"/>
        <dbReference type="ChEBI" id="CHEBI:62890"/>
        <dbReference type="EC" id="2.5.1.3"/>
    </reaction>
</comment>
<keyword evidence="6 10" id="KW-0784">Thiamine biosynthesis</keyword>
<evidence type="ECO:0000256" key="8">
    <source>
        <dbReference type="ARBA" id="ARBA00047851"/>
    </source>
</evidence>
<name>A0A7C2K1C6_9PLAN</name>
<dbReference type="PANTHER" id="PTHR20857:SF15">
    <property type="entry name" value="THIAMINE-PHOSPHATE SYNTHASE"/>
    <property type="match status" value="1"/>
</dbReference>
<comment type="catalytic activity">
    <reaction evidence="9 10 11">
        <text>2-[(2R,5Z)-2-carboxy-4-methylthiazol-5(2H)-ylidene]ethyl phosphate + 4-amino-2-methyl-5-(diphosphooxymethyl)pyrimidine + 2 H(+) = thiamine phosphate + CO2 + diphosphate</text>
        <dbReference type="Rhea" id="RHEA:47844"/>
        <dbReference type="ChEBI" id="CHEBI:15378"/>
        <dbReference type="ChEBI" id="CHEBI:16526"/>
        <dbReference type="ChEBI" id="CHEBI:33019"/>
        <dbReference type="ChEBI" id="CHEBI:37575"/>
        <dbReference type="ChEBI" id="CHEBI:57841"/>
        <dbReference type="ChEBI" id="CHEBI:62899"/>
        <dbReference type="EC" id="2.5.1.3"/>
    </reaction>
</comment>
<dbReference type="Gene3D" id="1.10.1780.10">
    <property type="entry name" value="Clp, N-terminal domain"/>
    <property type="match status" value="1"/>
</dbReference>
<dbReference type="GO" id="GO:0000287">
    <property type="term" value="F:magnesium ion binding"/>
    <property type="evidence" value="ECO:0007669"/>
    <property type="project" value="UniProtKB-UniRule"/>
</dbReference>
<evidence type="ECO:0000256" key="3">
    <source>
        <dbReference type="ARBA" id="ARBA00022679"/>
    </source>
</evidence>
<comment type="caution">
    <text evidence="10">Lacks conserved residue(s) required for the propagation of feature annotation.</text>
</comment>
<dbReference type="EC" id="2.5.1.3" evidence="10"/>
<dbReference type="Pfam" id="PF02861">
    <property type="entry name" value="Clp_N"/>
    <property type="match status" value="1"/>
</dbReference>
<feature type="binding site" evidence="10">
    <location>
        <position position="456"/>
    </location>
    <ligand>
        <name>Mg(2+)</name>
        <dbReference type="ChEBI" id="CHEBI:18420"/>
    </ligand>
</feature>
<dbReference type="GO" id="GO:0009228">
    <property type="term" value="P:thiamine biosynthetic process"/>
    <property type="evidence" value="ECO:0007669"/>
    <property type="project" value="UniProtKB-KW"/>
</dbReference>
<evidence type="ECO:0000256" key="12">
    <source>
        <dbReference type="RuleBase" id="RU004253"/>
    </source>
</evidence>
<feature type="binding site" evidence="10">
    <location>
        <position position="504"/>
    </location>
    <ligand>
        <name>4-amino-2-methyl-5-(diphosphooxymethyl)pyrimidine</name>
        <dbReference type="ChEBI" id="CHEBI:57841"/>
    </ligand>
</feature>
<reference evidence="16" key="1">
    <citation type="journal article" date="2020" name="mSystems">
        <title>Genome- and Community-Level Interaction Insights into Carbon Utilization and Element Cycling Functions of Hydrothermarchaeota in Hydrothermal Sediment.</title>
        <authorList>
            <person name="Zhou Z."/>
            <person name="Liu Y."/>
            <person name="Xu W."/>
            <person name="Pan J."/>
            <person name="Luo Z.H."/>
            <person name="Li M."/>
        </authorList>
    </citation>
    <scope>NUCLEOTIDE SEQUENCE [LARGE SCALE GENOMIC DNA]</scope>
    <source>
        <strain evidence="16">SpSt-339</strain>
    </source>
</reference>
<dbReference type="Pfam" id="PF17792">
    <property type="entry name" value="ThiD2"/>
    <property type="match status" value="1"/>
</dbReference>
<feature type="domain" description="Clp R" evidence="14">
    <location>
        <begin position="76"/>
        <end position="184"/>
    </location>
</feature>
<sequence>MPRDALFWLATVWQTFGQRRMSLACHSGRPTIRGEDELALPACVNPDTPWLAIRSEERTLSKAFPMLPEMFFDGWTNGARRSFQRAARLAVLHQATQVEPQHLLAALLLDDGRAGALLAESGLTIERVLETTILCDDAALHGLPTDLPWSQVLQTILLDARQRAEAGPHGDEAGTNDLLVSLSQVVSPAADHLSGWRPVPIGQEPAARPTTPEAMPHELQLERHEPIEINPVELLRILDAAANRAREGLRVVEDYARLGMNDRHLAEQLKTCRHEIAEAMSVLPATNLLAARDTPGDVGTRIATLDEYRRTELADVLTAAFKRTEEALRTLEEYGKVVSGLLGRQMEQLRYRVYTLEKAVLRTRNSLERLAAQRLYVLLTESLCHHGSGPALHGAIAAGVRLFQLREKTLKDRELLEKARWARRVTRDADALLIINDRPDIAALVDADGVHVGQDELTVADVRKVIGPEKLVGVSTHTIEQARQAVLDGADYLGVGPTFPTQTKSFAALAGLEFVRQVAAEISLPWFAIGGITAETIPAVRQAGATRVAVSGAVCGAEAPAAMASELLDGLA</sequence>
<evidence type="ECO:0000256" key="10">
    <source>
        <dbReference type="HAMAP-Rule" id="MF_00097"/>
    </source>
</evidence>
<keyword evidence="4 10" id="KW-0479">Metal-binding</keyword>
<evidence type="ECO:0000256" key="1">
    <source>
        <dbReference type="ARBA" id="ARBA00003814"/>
    </source>
</evidence>
<dbReference type="SUPFAM" id="SSF51391">
    <property type="entry name" value="Thiamin phosphate synthase"/>
    <property type="match status" value="1"/>
</dbReference>
<dbReference type="AlphaFoldDB" id="A0A7C2K1C6"/>
<dbReference type="UniPathway" id="UPA00060">
    <property type="reaction ID" value="UER00141"/>
</dbReference>
<dbReference type="NCBIfam" id="NF002727">
    <property type="entry name" value="PRK02615.1"/>
    <property type="match status" value="1"/>
</dbReference>
<comment type="pathway">
    <text evidence="2 10 12">Cofactor biosynthesis; thiamine diphosphate biosynthesis; thiamine phosphate from 4-amino-2-methyl-5-diphosphomethylpyrimidine and 4-methyl-5-(2-phosphoethyl)-thiazole: step 1/1.</text>
</comment>
<accession>A0A7C2K1C6</accession>
<evidence type="ECO:0000256" key="9">
    <source>
        <dbReference type="ARBA" id="ARBA00047883"/>
    </source>
</evidence>